<dbReference type="InterPro" id="IPR029060">
    <property type="entry name" value="PIN-like_dom_sf"/>
</dbReference>
<dbReference type="RefSeq" id="WP_196292855.1">
    <property type="nucleotide sequence ID" value="NZ_JADQDM010000003.1"/>
</dbReference>
<comment type="caution">
    <text evidence="2">The sequence shown here is derived from an EMBL/GenBank/DDBJ whole genome shotgun (WGS) entry which is preliminary data.</text>
</comment>
<evidence type="ECO:0000313" key="3">
    <source>
        <dbReference type="Proteomes" id="UP000618931"/>
    </source>
</evidence>
<dbReference type="SUPFAM" id="SSF88723">
    <property type="entry name" value="PIN domain-like"/>
    <property type="match status" value="1"/>
</dbReference>
<evidence type="ECO:0000313" key="2">
    <source>
        <dbReference type="EMBL" id="MBF9221410.1"/>
    </source>
</evidence>
<sequence length="115" mass="13027">MILADENIDHSIIAALRAAGYLVDSLYESHRSLSDAAIIELARHPPRIILTEDKDFGEWVFAHGIRDVSVIFLRYHFRDTAALLATLLELLRTRLPNLHGAFTTVAVQKIRIRPL</sequence>
<organism evidence="2 3">
    <name type="scientific">Hymenobacter ruricola</name>
    <dbReference type="NCBI Taxonomy" id="2791023"/>
    <lineage>
        <taxon>Bacteria</taxon>
        <taxon>Pseudomonadati</taxon>
        <taxon>Bacteroidota</taxon>
        <taxon>Cytophagia</taxon>
        <taxon>Cytophagales</taxon>
        <taxon>Hymenobacteraceae</taxon>
        <taxon>Hymenobacter</taxon>
    </lineage>
</organism>
<gene>
    <name evidence="2" type="ORF">I2H31_09870</name>
</gene>
<dbReference type="EMBL" id="JADQDM010000003">
    <property type="protein sequence ID" value="MBF9221410.1"/>
    <property type="molecule type" value="Genomic_DNA"/>
</dbReference>
<dbReference type="Proteomes" id="UP000618931">
    <property type="component" value="Unassembled WGS sequence"/>
</dbReference>
<feature type="domain" description="DUF5615" evidence="1">
    <location>
        <begin position="2"/>
        <end position="106"/>
    </location>
</feature>
<reference evidence="2 3" key="1">
    <citation type="submission" date="2020-11" db="EMBL/GenBank/DDBJ databases">
        <authorList>
            <person name="Kim M.K."/>
        </authorList>
    </citation>
    <scope>NUCLEOTIDE SEQUENCE [LARGE SCALE GENOMIC DNA]</scope>
    <source>
        <strain evidence="2 3">BT662</strain>
    </source>
</reference>
<protein>
    <submittedName>
        <fullName evidence="2">DUF5615 family PIN-like protein</fullName>
    </submittedName>
</protein>
<accession>A0ABS0I378</accession>
<proteinExistence type="predicted"/>
<dbReference type="InterPro" id="IPR041049">
    <property type="entry name" value="DUF5615"/>
</dbReference>
<keyword evidence="3" id="KW-1185">Reference proteome</keyword>
<evidence type="ECO:0000259" key="1">
    <source>
        <dbReference type="Pfam" id="PF18480"/>
    </source>
</evidence>
<dbReference type="Pfam" id="PF18480">
    <property type="entry name" value="DUF5615"/>
    <property type="match status" value="1"/>
</dbReference>
<name>A0ABS0I378_9BACT</name>